<reference evidence="2 3" key="1">
    <citation type="submission" date="2024-02" db="EMBL/GenBank/DDBJ databases">
        <authorList>
            <person name="Chen Y."/>
            <person name="Shah S."/>
            <person name="Dougan E. K."/>
            <person name="Thang M."/>
            <person name="Chan C."/>
        </authorList>
    </citation>
    <scope>NUCLEOTIDE SEQUENCE [LARGE SCALE GENOMIC DNA]</scope>
</reference>
<feature type="coiled-coil region" evidence="1">
    <location>
        <begin position="9"/>
        <end position="43"/>
    </location>
</feature>
<protein>
    <submittedName>
        <fullName evidence="2">Methyltransferase-like protein 7A</fullName>
    </submittedName>
</protein>
<proteinExistence type="predicted"/>
<dbReference type="EMBL" id="CAXAMM010017047">
    <property type="protein sequence ID" value="CAK9040304.1"/>
    <property type="molecule type" value="Genomic_DNA"/>
</dbReference>
<dbReference type="Pfam" id="PF13489">
    <property type="entry name" value="Methyltransf_23"/>
    <property type="match status" value="1"/>
</dbReference>
<evidence type="ECO:0000313" key="2">
    <source>
        <dbReference type="EMBL" id="CAK9040304.1"/>
    </source>
</evidence>
<dbReference type="Gene3D" id="3.40.50.150">
    <property type="entry name" value="Vaccinia Virus protein VP39"/>
    <property type="match status" value="1"/>
</dbReference>
<name>A0ABP0LMB3_9DINO</name>
<gene>
    <name evidence="2" type="ORF">SCF082_LOCUS23475</name>
</gene>
<comment type="caution">
    <text evidence="2">The sequence shown here is derived from an EMBL/GenBank/DDBJ whole genome shotgun (WGS) entry which is preliminary data.</text>
</comment>
<dbReference type="Proteomes" id="UP001642464">
    <property type="component" value="Unassembled WGS sequence"/>
</dbReference>
<organism evidence="2 3">
    <name type="scientific">Durusdinium trenchii</name>
    <dbReference type="NCBI Taxonomy" id="1381693"/>
    <lineage>
        <taxon>Eukaryota</taxon>
        <taxon>Sar</taxon>
        <taxon>Alveolata</taxon>
        <taxon>Dinophyceae</taxon>
        <taxon>Suessiales</taxon>
        <taxon>Symbiodiniaceae</taxon>
        <taxon>Durusdinium</taxon>
    </lineage>
</organism>
<dbReference type="SUPFAM" id="SSF53335">
    <property type="entry name" value="S-adenosyl-L-methionine-dependent methyltransferases"/>
    <property type="match status" value="1"/>
</dbReference>
<evidence type="ECO:0000313" key="3">
    <source>
        <dbReference type="Proteomes" id="UP001642464"/>
    </source>
</evidence>
<keyword evidence="3" id="KW-1185">Reference proteome</keyword>
<sequence>MEDSRPSLLLKANREIAEVREELAKLDVRVDEIQAKNANYLEEISLQDSEVTRLCARAALSEQKLAEAFQQKRDGQQLREEKQAAREAELSKLRESLREKEEACFVLVLEMRRLREAACFAMPRPSQPGRSTFGDAAWRGLNMNLGTDHLFRRTSLEQKVIRATSDPNHARGVYDSIMVAALGREAYQRILEGIDPPRLVEARQEMMSFLPNGRVLEVGCGIGELASNLPLYPAGTSLIGLDPSVTPSGFWPSPPGVHFRAVKGMAEDLPFPAGHFDAVVGDCAGAEATGAIRLPGAFTCPFRKCAPLATGGAGAIAPSLLWRL</sequence>
<accession>A0ABP0LMB3</accession>
<dbReference type="InterPro" id="IPR029063">
    <property type="entry name" value="SAM-dependent_MTases_sf"/>
</dbReference>
<keyword evidence="1" id="KW-0175">Coiled coil</keyword>
<evidence type="ECO:0000256" key="1">
    <source>
        <dbReference type="SAM" id="Coils"/>
    </source>
</evidence>